<dbReference type="InterPro" id="IPR001433">
    <property type="entry name" value="OxRdtase_FAD/NAD-bd"/>
</dbReference>
<gene>
    <name evidence="11" type="ORF">LP43_1724</name>
</gene>
<keyword evidence="7" id="KW-0521">NADP</keyword>
<name>A0A0A0BFN4_9GAMM</name>
<dbReference type="Gene3D" id="3.40.50.80">
    <property type="entry name" value="Nucleotide-binding domain of ferredoxin-NADP reductase (FNR) module"/>
    <property type="match status" value="1"/>
</dbReference>
<sequence length="248" mass="27827">MAEWLTAKVVENKQWNDRLHSLRVETDFPTFKAGQFTRLALEIDGEMVSRPFSLVNAPDESPLDFYFIEVPDGVLSSKLANMQAGDDIWVAPKAAGLLTVDQLPAAKHLYLVATGTGVGPFLSIAKTSLVWDLFEKVVLVHAVRYKDELAYPETIAEIQANHQDDFIYVPMVSREACDFALSGRIPQAIEDGRLEHRTGLNITPEDSQFMLCGNPAMVQDTMALLIDERGLKKHSRREPGHISIEKYW</sequence>
<dbReference type="GO" id="GO:0034599">
    <property type="term" value="P:cellular response to oxidative stress"/>
    <property type="evidence" value="ECO:0007669"/>
    <property type="project" value="TreeGrafter"/>
</dbReference>
<keyword evidence="5" id="KW-0547">Nucleotide-binding</keyword>
<evidence type="ECO:0000256" key="4">
    <source>
        <dbReference type="ARBA" id="ARBA00022630"/>
    </source>
</evidence>
<comment type="cofactor">
    <cofactor evidence="1">
        <name>FAD</name>
        <dbReference type="ChEBI" id="CHEBI:57692"/>
    </cofactor>
</comment>
<dbReference type="PANTHER" id="PTHR47878">
    <property type="entry name" value="OXIDOREDUCTASE FAD/NAD(P)-BINDING DOMAIN PROTEIN"/>
    <property type="match status" value="1"/>
</dbReference>
<dbReference type="Pfam" id="PF00175">
    <property type="entry name" value="NAD_binding_1"/>
    <property type="match status" value="1"/>
</dbReference>
<dbReference type="CDD" id="cd06195">
    <property type="entry name" value="FNR1"/>
    <property type="match status" value="1"/>
</dbReference>
<comment type="caution">
    <text evidence="11">The sequence shown here is derived from an EMBL/GenBank/DDBJ whole genome shotgun (WGS) entry which is preliminary data.</text>
</comment>
<accession>A0A0A0BFN4</accession>
<evidence type="ECO:0000256" key="6">
    <source>
        <dbReference type="ARBA" id="ARBA00022827"/>
    </source>
</evidence>
<dbReference type="AlphaFoldDB" id="A0A0A0BFN4"/>
<keyword evidence="4" id="KW-0285">Flavoprotein</keyword>
<evidence type="ECO:0000259" key="10">
    <source>
        <dbReference type="PROSITE" id="PS51384"/>
    </source>
</evidence>
<proteinExistence type="inferred from homology"/>
<dbReference type="STRING" id="392484.LP43_1724"/>
<dbReference type="PANTHER" id="PTHR47878:SF1">
    <property type="entry name" value="FLAVODOXIN_FERREDOXIN--NADP REDUCTASE"/>
    <property type="match status" value="1"/>
</dbReference>
<evidence type="ECO:0000313" key="11">
    <source>
        <dbReference type="EMBL" id="KGM06502.1"/>
    </source>
</evidence>
<dbReference type="GO" id="GO:0042167">
    <property type="term" value="P:heme catabolic process"/>
    <property type="evidence" value="ECO:0007669"/>
    <property type="project" value="TreeGrafter"/>
</dbReference>
<dbReference type="EC" id="1.18.1.2" evidence="3"/>
<keyword evidence="6" id="KW-0274">FAD</keyword>
<evidence type="ECO:0000256" key="5">
    <source>
        <dbReference type="ARBA" id="ARBA00022741"/>
    </source>
</evidence>
<evidence type="ECO:0000256" key="7">
    <source>
        <dbReference type="ARBA" id="ARBA00022857"/>
    </source>
</evidence>
<comment type="similarity">
    <text evidence="2">Belongs to the ferredoxin--NADP reductase type 1 family.</text>
</comment>
<feature type="domain" description="FAD-binding FR-type" evidence="10">
    <location>
        <begin position="2"/>
        <end position="101"/>
    </location>
</feature>
<evidence type="ECO:0000256" key="3">
    <source>
        <dbReference type="ARBA" id="ARBA00013223"/>
    </source>
</evidence>
<dbReference type="Gene3D" id="2.40.30.10">
    <property type="entry name" value="Translation factors"/>
    <property type="match status" value="1"/>
</dbReference>
<dbReference type="SUPFAM" id="SSF63380">
    <property type="entry name" value="Riboflavin synthase domain-like"/>
    <property type="match status" value="1"/>
</dbReference>
<evidence type="ECO:0000313" key="12">
    <source>
        <dbReference type="Proteomes" id="UP000029999"/>
    </source>
</evidence>
<dbReference type="Proteomes" id="UP000029999">
    <property type="component" value="Unassembled WGS sequence"/>
</dbReference>
<dbReference type="GO" id="GO:0004324">
    <property type="term" value="F:ferredoxin-NADP+ reductase activity"/>
    <property type="evidence" value="ECO:0007669"/>
    <property type="project" value="UniProtKB-EC"/>
</dbReference>
<organism evidence="11 12">
    <name type="scientific">Methylophaga thiooxydans</name>
    <dbReference type="NCBI Taxonomy" id="392484"/>
    <lineage>
        <taxon>Bacteria</taxon>
        <taxon>Pseudomonadati</taxon>
        <taxon>Pseudomonadota</taxon>
        <taxon>Gammaproteobacteria</taxon>
        <taxon>Thiotrichales</taxon>
        <taxon>Piscirickettsiaceae</taxon>
        <taxon>Methylophaga</taxon>
    </lineage>
</organism>
<dbReference type="InterPro" id="IPR033892">
    <property type="entry name" value="FNR_bac"/>
</dbReference>
<evidence type="ECO:0000256" key="8">
    <source>
        <dbReference type="ARBA" id="ARBA00023002"/>
    </source>
</evidence>
<dbReference type="PROSITE" id="PS51384">
    <property type="entry name" value="FAD_FR"/>
    <property type="match status" value="1"/>
</dbReference>
<keyword evidence="8 11" id="KW-0560">Oxidoreductase</keyword>
<evidence type="ECO:0000256" key="9">
    <source>
        <dbReference type="ARBA" id="ARBA00047776"/>
    </source>
</evidence>
<reference evidence="11 12" key="1">
    <citation type="submission" date="2014-09" db="EMBL/GenBank/DDBJ databases">
        <authorList>
            <person name="Grob C."/>
            <person name="Taubert M."/>
            <person name="Howat A.M."/>
            <person name="Burns O.J."/>
            <person name="Dixon J.L."/>
            <person name="Chen Y."/>
            <person name="Murrell J.C."/>
        </authorList>
    </citation>
    <scope>NUCLEOTIDE SEQUENCE [LARGE SCALE GENOMIC DNA]</scope>
    <source>
        <strain evidence="11">L4</strain>
    </source>
</reference>
<protein>
    <recommendedName>
        <fullName evidence="3">ferredoxin--NADP(+) reductase</fullName>
        <ecNumber evidence="3">1.18.1.2</ecNumber>
    </recommendedName>
</protein>
<dbReference type="InterPro" id="IPR039261">
    <property type="entry name" value="FNR_nucleotide-bd"/>
</dbReference>
<evidence type="ECO:0000256" key="2">
    <source>
        <dbReference type="ARBA" id="ARBA00008312"/>
    </source>
</evidence>
<dbReference type="RefSeq" id="WP_036314256.1">
    <property type="nucleotide sequence ID" value="NZ_JADFAB010000025.1"/>
</dbReference>
<comment type="catalytic activity">
    <reaction evidence="9">
        <text>2 reduced [2Fe-2S]-[ferredoxin] + NADP(+) + H(+) = 2 oxidized [2Fe-2S]-[ferredoxin] + NADPH</text>
        <dbReference type="Rhea" id="RHEA:20125"/>
        <dbReference type="Rhea" id="RHEA-COMP:10000"/>
        <dbReference type="Rhea" id="RHEA-COMP:10001"/>
        <dbReference type="ChEBI" id="CHEBI:15378"/>
        <dbReference type="ChEBI" id="CHEBI:33737"/>
        <dbReference type="ChEBI" id="CHEBI:33738"/>
        <dbReference type="ChEBI" id="CHEBI:57783"/>
        <dbReference type="ChEBI" id="CHEBI:58349"/>
        <dbReference type="EC" id="1.18.1.2"/>
    </reaction>
</comment>
<dbReference type="InterPro" id="IPR051930">
    <property type="entry name" value="FNR_type-1"/>
</dbReference>
<dbReference type="EMBL" id="JRQD01000004">
    <property type="protein sequence ID" value="KGM06502.1"/>
    <property type="molecule type" value="Genomic_DNA"/>
</dbReference>
<dbReference type="SUPFAM" id="SSF52343">
    <property type="entry name" value="Ferredoxin reductase-like, C-terminal NADP-linked domain"/>
    <property type="match status" value="1"/>
</dbReference>
<evidence type="ECO:0000256" key="1">
    <source>
        <dbReference type="ARBA" id="ARBA00001974"/>
    </source>
</evidence>
<dbReference type="InterPro" id="IPR017927">
    <property type="entry name" value="FAD-bd_FR_type"/>
</dbReference>
<dbReference type="InterPro" id="IPR017938">
    <property type="entry name" value="Riboflavin_synthase-like_b-brl"/>
</dbReference>
<dbReference type="GO" id="GO:0000166">
    <property type="term" value="F:nucleotide binding"/>
    <property type="evidence" value="ECO:0007669"/>
    <property type="project" value="UniProtKB-KW"/>
</dbReference>